<comment type="catalytic activity">
    <reaction evidence="5">
        <text>glucuronate acceptor + UDP-alpha-D-glucuronate = acceptor beta-D-glucuronoside + UDP + H(+)</text>
        <dbReference type="Rhea" id="RHEA:21032"/>
        <dbReference type="ChEBI" id="CHEBI:15378"/>
        <dbReference type="ChEBI" id="CHEBI:58052"/>
        <dbReference type="ChEBI" id="CHEBI:58223"/>
        <dbReference type="ChEBI" id="CHEBI:132367"/>
        <dbReference type="ChEBI" id="CHEBI:132368"/>
        <dbReference type="EC" id="2.4.1.17"/>
    </reaction>
</comment>
<keyword evidence="3 4" id="KW-0808">Transferase</keyword>
<evidence type="ECO:0000256" key="3">
    <source>
        <dbReference type="ARBA" id="ARBA00022679"/>
    </source>
</evidence>
<evidence type="ECO:0000256" key="1">
    <source>
        <dbReference type="ARBA" id="ARBA00009995"/>
    </source>
</evidence>
<keyword evidence="5" id="KW-0732">Signal</keyword>
<dbReference type="Proteomes" id="UP001168821">
    <property type="component" value="Unassembled WGS sequence"/>
</dbReference>
<dbReference type="PROSITE" id="PS00375">
    <property type="entry name" value="UDPGT"/>
    <property type="match status" value="1"/>
</dbReference>
<dbReference type="FunFam" id="3.40.50.2000:FF:000050">
    <property type="entry name" value="UDP-glucuronosyltransferase"/>
    <property type="match status" value="1"/>
</dbReference>
<comment type="caution">
    <text evidence="6">The sequence shown here is derived from an EMBL/GenBank/DDBJ whole genome shotgun (WGS) entry which is preliminary data.</text>
</comment>
<keyword evidence="5" id="KW-0812">Transmembrane</keyword>
<organism evidence="6 7">
    <name type="scientific">Zophobas morio</name>
    <dbReference type="NCBI Taxonomy" id="2755281"/>
    <lineage>
        <taxon>Eukaryota</taxon>
        <taxon>Metazoa</taxon>
        <taxon>Ecdysozoa</taxon>
        <taxon>Arthropoda</taxon>
        <taxon>Hexapoda</taxon>
        <taxon>Insecta</taxon>
        <taxon>Pterygota</taxon>
        <taxon>Neoptera</taxon>
        <taxon>Endopterygota</taxon>
        <taxon>Coleoptera</taxon>
        <taxon>Polyphaga</taxon>
        <taxon>Cucujiformia</taxon>
        <taxon>Tenebrionidae</taxon>
        <taxon>Zophobas</taxon>
    </lineage>
</organism>
<evidence type="ECO:0000313" key="6">
    <source>
        <dbReference type="EMBL" id="KAJ3642476.1"/>
    </source>
</evidence>
<evidence type="ECO:0000313" key="7">
    <source>
        <dbReference type="Proteomes" id="UP001168821"/>
    </source>
</evidence>
<protein>
    <recommendedName>
        <fullName evidence="5">UDP-glucuronosyltransferase</fullName>
        <ecNumber evidence="5">2.4.1.17</ecNumber>
    </recommendedName>
</protein>
<evidence type="ECO:0000256" key="4">
    <source>
        <dbReference type="RuleBase" id="RU003718"/>
    </source>
</evidence>
<name>A0AA38HT42_9CUCU</name>
<dbReference type="InterPro" id="IPR035595">
    <property type="entry name" value="UDP_glycos_trans_CS"/>
</dbReference>
<dbReference type="SUPFAM" id="SSF53756">
    <property type="entry name" value="UDP-Glycosyltransferase/glycogen phosphorylase"/>
    <property type="match status" value="1"/>
</dbReference>
<keyword evidence="7" id="KW-1185">Reference proteome</keyword>
<accession>A0AA38HT42</accession>
<keyword evidence="5" id="KW-1133">Transmembrane helix</keyword>
<gene>
    <name evidence="6" type="ORF">Zmor_025261</name>
</gene>
<reference evidence="6" key="1">
    <citation type="journal article" date="2023" name="G3 (Bethesda)">
        <title>Whole genome assemblies of Zophobas morio and Tenebrio molitor.</title>
        <authorList>
            <person name="Kaur S."/>
            <person name="Stinson S.A."/>
            <person name="diCenzo G.C."/>
        </authorList>
    </citation>
    <scope>NUCLEOTIDE SEQUENCE</scope>
    <source>
        <strain evidence="6">QUZm001</strain>
    </source>
</reference>
<sequence length="511" mass="57637">MEIVTLLLVILSLKSTDGAKILGIFPVPAPSHYILGSSLMRGLAEKGHDVTFISPFPEKNPPKNGTYTDVLLTGFWEMAEKRRQEMSLFEQENANSFLVMAFMNRMLLNLTEQTLNHTNVQKLIHSKAKFDVVIVEQFMNDALKAFASHFKAPLVLVSTIGANAWVNLIVGNPAPPSYVPALFFTVSNPMTFYERVINSLMYVFTEILNRVYVYPQHAKLVEKYFPEGTNLSYAASIVLLNSHPSTNQPVPYVPNMIDIGGYHVSPPKKLPQDLQKFLDSAKDGVIYFSMGSNLRSSHLPPDKRAALLKTFAKLKQKVLWKWEEEVLPGQPANVKLSKWFPQQDILAHPNLKLFITHGGLLSTTETIYHGVPVLAIPVFGDQKLNAQNIINNGYGLSLSYRELTEERLTEKLNKLLTDPTYGNNAKNRSKLFHDRLNSPMDTAAYWVDYVVRHKGAPHLKVAAVDLPLYQYFLVDVVVFLILASAILCYLFVKVVKMTCRKSVNQEKLKKN</sequence>
<dbReference type="InterPro" id="IPR002213">
    <property type="entry name" value="UDP_glucos_trans"/>
</dbReference>
<dbReference type="Pfam" id="PF00201">
    <property type="entry name" value="UDPGT"/>
    <property type="match status" value="1"/>
</dbReference>
<comment type="subcellular location">
    <subcellularLocation>
        <location evidence="5">Membrane</location>
        <topology evidence="5">Single-pass membrane protein</topology>
    </subcellularLocation>
</comment>
<proteinExistence type="inferred from homology"/>
<dbReference type="GO" id="GO:0015020">
    <property type="term" value="F:glucuronosyltransferase activity"/>
    <property type="evidence" value="ECO:0007669"/>
    <property type="project" value="UniProtKB-EC"/>
</dbReference>
<dbReference type="FunFam" id="3.40.50.2000:FF:000174">
    <property type="entry name" value="UDP-glucuronosyltransferase"/>
    <property type="match status" value="1"/>
</dbReference>
<dbReference type="AlphaFoldDB" id="A0AA38HT42"/>
<comment type="similarity">
    <text evidence="1 4">Belongs to the UDP-glycosyltransferase family.</text>
</comment>
<dbReference type="EMBL" id="JALNTZ010000008">
    <property type="protein sequence ID" value="KAJ3642476.1"/>
    <property type="molecule type" value="Genomic_DNA"/>
</dbReference>
<keyword evidence="5" id="KW-0472">Membrane</keyword>
<dbReference type="EC" id="2.4.1.17" evidence="5"/>
<dbReference type="GO" id="GO:0016020">
    <property type="term" value="C:membrane"/>
    <property type="evidence" value="ECO:0007669"/>
    <property type="project" value="UniProtKB-SubCell"/>
</dbReference>
<feature type="signal peptide" evidence="5">
    <location>
        <begin position="1"/>
        <end position="18"/>
    </location>
</feature>
<keyword evidence="2 4" id="KW-0328">Glycosyltransferase</keyword>
<dbReference type="InterPro" id="IPR050271">
    <property type="entry name" value="UDP-glycosyltransferase"/>
</dbReference>
<dbReference type="PANTHER" id="PTHR48043">
    <property type="entry name" value="EG:EG0003.4 PROTEIN-RELATED"/>
    <property type="match status" value="1"/>
</dbReference>
<feature type="chain" id="PRO_5041482688" description="UDP-glucuronosyltransferase" evidence="5">
    <location>
        <begin position="19"/>
        <end position="511"/>
    </location>
</feature>
<evidence type="ECO:0000256" key="5">
    <source>
        <dbReference type="RuleBase" id="RU362059"/>
    </source>
</evidence>
<dbReference type="CDD" id="cd03784">
    <property type="entry name" value="GT1_Gtf-like"/>
    <property type="match status" value="1"/>
</dbReference>
<dbReference type="Gene3D" id="3.40.50.2000">
    <property type="entry name" value="Glycogen Phosphorylase B"/>
    <property type="match status" value="2"/>
</dbReference>
<feature type="transmembrane region" description="Helical" evidence="5">
    <location>
        <begin position="468"/>
        <end position="492"/>
    </location>
</feature>
<dbReference type="PANTHER" id="PTHR48043:SF159">
    <property type="entry name" value="EG:EG0003.4 PROTEIN-RELATED"/>
    <property type="match status" value="1"/>
</dbReference>
<evidence type="ECO:0000256" key="2">
    <source>
        <dbReference type="ARBA" id="ARBA00022676"/>
    </source>
</evidence>